<name>A0A4S2N0S9_9PEZI</name>
<reference evidence="1 2" key="1">
    <citation type="submission" date="2019-04" db="EMBL/GenBank/DDBJ databases">
        <title>Comparative genomics and transcriptomics to analyze fruiting body development in filamentous ascomycetes.</title>
        <authorList>
            <consortium name="DOE Joint Genome Institute"/>
            <person name="Lutkenhaus R."/>
            <person name="Traeger S."/>
            <person name="Breuer J."/>
            <person name="Kuo A."/>
            <person name="Lipzen A."/>
            <person name="Pangilinan J."/>
            <person name="Dilworth D."/>
            <person name="Sandor L."/>
            <person name="Poggeler S."/>
            <person name="Barry K."/>
            <person name="Grigoriev I.V."/>
            <person name="Nowrousian M."/>
        </authorList>
    </citation>
    <scope>NUCLEOTIDE SEQUENCE [LARGE SCALE GENOMIC DNA]</scope>
    <source>
        <strain evidence="1 2">CBS 389.68</strain>
    </source>
</reference>
<sequence>MPAGVTPDLLLAPVGRRRAGSSDCAGEDLLHVAMAIANPIQSSLVQCWQAGTKPPHRTQSNRHFGERGESILGCLQVGTRKWSRSGGFGGSRAALSVLPQTPRPRSQGSDVASILSPQYGVHCSICCLLYSTRLDSNGEEKTVL</sequence>
<gene>
    <name evidence="1" type="ORF">EX30DRAFT_189878</name>
</gene>
<organism evidence="1 2">
    <name type="scientific">Ascodesmis nigricans</name>
    <dbReference type="NCBI Taxonomy" id="341454"/>
    <lineage>
        <taxon>Eukaryota</taxon>
        <taxon>Fungi</taxon>
        <taxon>Dikarya</taxon>
        <taxon>Ascomycota</taxon>
        <taxon>Pezizomycotina</taxon>
        <taxon>Pezizomycetes</taxon>
        <taxon>Pezizales</taxon>
        <taxon>Ascodesmidaceae</taxon>
        <taxon>Ascodesmis</taxon>
    </lineage>
</organism>
<proteinExistence type="predicted"/>
<protein>
    <submittedName>
        <fullName evidence="1">Uncharacterized protein</fullName>
    </submittedName>
</protein>
<evidence type="ECO:0000313" key="1">
    <source>
        <dbReference type="EMBL" id="TGZ82546.1"/>
    </source>
</evidence>
<dbReference type="Proteomes" id="UP000298138">
    <property type="component" value="Unassembled WGS sequence"/>
</dbReference>
<accession>A0A4S2N0S9</accession>
<dbReference type="InParanoid" id="A0A4S2N0S9"/>
<dbReference type="EMBL" id="ML220115">
    <property type="protein sequence ID" value="TGZ82546.1"/>
    <property type="molecule type" value="Genomic_DNA"/>
</dbReference>
<dbReference type="AlphaFoldDB" id="A0A4S2N0S9"/>
<evidence type="ECO:0000313" key="2">
    <source>
        <dbReference type="Proteomes" id="UP000298138"/>
    </source>
</evidence>
<keyword evidence="2" id="KW-1185">Reference proteome</keyword>